<accession>A0A8I1FSK0</accession>
<sequence>MSHLEVVNHTLRPDVWASNAAPCPVLYRIQADADADVLCRVLNLFALQQLIPQQVEVVRDQDTLSIEIQSHEQSWHRAQIIGEKLRNLISVFDMELHPVQSAKASFLQVSGQ</sequence>
<dbReference type="RefSeq" id="WP_019824514.1">
    <property type="nucleotide sequence ID" value="NZ_ATLR01000015.1"/>
</dbReference>
<comment type="caution">
    <text evidence="1">The sequence shown here is derived from an EMBL/GenBank/DDBJ whole genome shotgun (WGS) entry which is preliminary data.</text>
</comment>
<dbReference type="Proteomes" id="UP000658390">
    <property type="component" value="Unassembled WGS sequence"/>
</dbReference>
<evidence type="ECO:0000313" key="2">
    <source>
        <dbReference type="Proteomes" id="UP000658390"/>
    </source>
</evidence>
<dbReference type="AlphaFoldDB" id="A0A8I1FSK0"/>
<proteinExistence type="predicted"/>
<evidence type="ECO:0000313" key="1">
    <source>
        <dbReference type="EMBL" id="MBJ2257918.1"/>
    </source>
</evidence>
<dbReference type="EMBL" id="JAEKCZ010000013">
    <property type="protein sequence ID" value="MBJ2257918.1"/>
    <property type="molecule type" value="Genomic_DNA"/>
</dbReference>
<protein>
    <submittedName>
        <fullName evidence="1">Uncharacterized protein</fullName>
    </submittedName>
</protein>
<reference evidence="1" key="1">
    <citation type="submission" date="2020-12" db="EMBL/GenBank/DDBJ databases">
        <title>Antibiotic resistance and phylogeny of Pseudomonas spp. isolated over three decades from chicken meat in the Norwegian food chain.</title>
        <authorList>
            <person name="Moen B."/>
        </authorList>
    </citation>
    <scope>NUCLEOTIDE SEQUENCE</scope>
    <source>
        <strain evidence="1">MF6762</strain>
    </source>
</reference>
<organism evidence="1 2">
    <name type="scientific">Pseudomonas psychrophila</name>
    <dbReference type="NCBI Taxonomy" id="122355"/>
    <lineage>
        <taxon>Bacteria</taxon>
        <taxon>Pseudomonadati</taxon>
        <taxon>Pseudomonadota</taxon>
        <taxon>Gammaproteobacteria</taxon>
        <taxon>Pseudomonadales</taxon>
        <taxon>Pseudomonadaceae</taxon>
        <taxon>Pseudomonas</taxon>
    </lineage>
</organism>
<name>A0A8I1FSK0_9PSED</name>
<gene>
    <name evidence="1" type="ORF">JFT45_15500</name>
</gene>